<dbReference type="Proteomes" id="UP000827441">
    <property type="component" value="Segment"/>
</dbReference>
<accession>A0AAE7RVK5</accession>
<keyword evidence="2" id="KW-1185">Reference proteome</keyword>
<evidence type="ECO:0000313" key="2">
    <source>
        <dbReference type="Proteomes" id="UP000827441"/>
    </source>
</evidence>
<proteinExistence type="predicted"/>
<dbReference type="GeneID" id="75690860"/>
<name>A0AAE7RVK5_9CAUD</name>
<evidence type="ECO:0000313" key="1">
    <source>
        <dbReference type="EMBL" id="QWM90216.1"/>
    </source>
</evidence>
<organism evidence="1 2">
    <name type="scientific">uncultured phage cr25_1</name>
    <dbReference type="NCBI Taxonomy" id="2986395"/>
    <lineage>
        <taxon>Viruses</taxon>
        <taxon>Duplodnaviria</taxon>
        <taxon>Heunggongvirae</taxon>
        <taxon>Uroviricota</taxon>
        <taxon>Caudoviricetes</taxon>
        <taxon>Crassvirales</taxon>
        <taxon>Crevaviridae</taxon>
        <taxon>Coarsevirinae</taxon>
        <taxon>Junduvirus</taxon>
        <taxon>Junduvirus copri</taxon>
    </lineage>
</organism>
<dbReference type="KEGG" id="vg:75690860"/>
<sequence>MAKGARLYPLQVTKLYEKIVGIIDSKRKTPTRFYYKVKGGKNYIERYTDEQIWCRDFLTFVRNREDFERFLNDIADSQWMSVLTAMQRVDRDIDVPSFGRHWIHPETYQIYAECGFDFNKMTSLGHEYMKERHRKFYERLRAKRFLKLTDKAAYDADYTQRLADILRRGKA</sequence>
<dbReference type="RefSeq" id="YP_010359788.1">
    <property type="nucleotide sequence ID" value="NC_062777.1"/>
</dbReference>
<dbReference type="EMBL" id="MZ130487">
    <property type="protein sequence ID" value="QWM90216.1"/>
    <property type="molecule type" value="Genomic_DNA"/>
</dbReference>
<protein>
    <submittedName>
        <fullName evidence="1">Ribonuclease</fullName>
    </submittedName>
</protein>
<reference evidence="1 2" key="1">
    <citation type="submission" date="2021-04" db="EMBL/GenBank/DDBJ databases">
        <authorList>
            <person name="Shkoporov A.N."/>
            <person name="Stockdale S.R."/>
            <person name="Guerin E."/>
            <person name="Ross R.P."/>
            <person name="Hill C."/>
        </authorList>
    </citation>
    <scope>NUCLEOTIDE SEQUENCE [LARGE SCALE GENOMIC DNA]</scope>
    <source>
        <strain evidence="2">cr25_1</strain>
    </source>
</reference>
<gene>
    <name evidence="1" type="primary">gp_23149</name>
</gene>